<name>A0A4Q9VHN4_9HYPH</name>
<organism evidence="11 12">
    <name type="scientific">Siculibacillus lacustris</name>
    <dbReference type="NCBI Taxonomy" id="1549641"/>
    <lineage>
        <taxon>Bacteria</taxon>
        <taxon>Pseudomonadati</taxon>
        <taxon>Pseudomonadota</taxon>
        <taxon>Alphaproteobacteria</taxon>
        <taxon>Hyphomicrobiales</taxon>
        <taxon>Ancalomicrobiaceae</taxon>
        <taxon>Siculibacillus</taxon>
    </lineage>
</organism>
<keyword evidence="3 8" id="KW-0812">Transmembrane</keyword>
<proteinExistence type="predicted"/>
<dbReference type="InterPro" id="IPR032807">
    <property type="entry name" value="GNVR"/>
</dbReference>
<keyword evidence="2" id="KW-1003">Cell membrane</keyword>
<evidence type="ECO:0000313" key="12">
    <source>
        <dbReference type="Proteomes" id="UP000292781"/>
    </source>
</evidence>
<evidence type="ECO:0000259" key="10">
    <source>
        <dbReference type="Pfam" id="PF13807"/>
    </source>
</evidence>
<evidence type="ECO:0000256" key="7">
    <source>
        <dbReference type="SAM" id="MobiDB-lite"/>
    </source>
</evidence>
<evidence type="ECO:0000256" key="4">
    <source>
        <dbReference type="ARBA" id="ARBA00022989"/>
    </source>
</evidence>
<evidence type="ECO:0000313" key="11">
    <source>
        <dbReference type="EMBL" id="TBW34531.1"/>
    </source>
</evidence>
<dbReference type="InterPro" id="IPR003856">
    <property type="entry name" value="LPS_length_determ_N"/>
</dbReference>
<dbReference type="RefSeq" id="WP_165498327.1">
    <property type="nucleotide sequence ID" value="NZ_SJFN01000033.1"/>
</dbReference>
<dbReference type="AlphaFoldDB" id="A0A4Q9VHN4"/>
<gene>
    <name evidence="11" type="ORF">EYW49_18260</name>
</gene>
<evidence type="ECO:0000256" key="5">
    <source>
        <dbReference type="ARBA" id="ARBA00023136"/>
    </source>
</evidence>
<evidence type="ECO:0000256" key="6">
    <source>
        <dbReference type="SAM" id="Coils"/>
    </source>
</evidence>
<accession>A0A4Q9VHN4</accession>
<dbReference type="PANTHER" id="PTHR32309">
    <property type="entry name" value="TYROSINE-PROTEIN KINASE"/>
    <property type="match status" value="1"/>
</dbReference>
<feature type="transmembrane region" description="Helical" evidence="8">
    <location>
        <begin position="36"/>
        <end position="56"/>
    </location>
</feature>
<keyword evidence="12" id="KW-1185">Reference proteome</keyword>
<evidence type="ECO:0000259" key="9">
    <source>
        <dbReference type="Pfam" id="PF02706"/>
    </source>
</evidence>
<evidence type="ECO:0000256" key="8">
    <source>
        <dbReference type="SAM" id="Phobius"/>
    </source>
</evidence>
<feature type="domain" description="Polysaccharide chain length determinant N-terminal" evidence="9">
    <location>
        <begin position="22"/>
        <end position="75"/>
    </location>
</feature>
<evidence type="ECO:0008006" key="13">
    <source>
        <dbReference type="Google" id="ProtNLM"/>
    </source>
</evidence>
<evidence type="ECO:0000256" key="2">
    <source>
        <dbReference type="ARBA" id="ARBA00022475"/>
    </source>
</evidence>
<keyword evidence="4 8" id="KW-1133">Transmembrane helix</keyword>
<feature type="non-terminal residue" evidence="11">
    <location>
        <position position="559"/>
    </location>
</feature>
<feature type="transmembrane region" description="Helical" evidence="8">
    <location>
        <begin position="429"/>
        <end position="450"/>
    </location>
</feature>
<keyword evidence="6" id="KW-0175">Coiled coil</keyword>
<evidence type="ECO:0000256" key="3">
    <source>
        <dbReference type="ARBA" id="ARBA00022692"/>
    </source>
</evidence>
<reference evidence="11 12" key="1">
    <citation type="submission" date="2019-02" db="EMBL/GenBank/DDBJ databases">
        <title>Siculibacillus lacustris gen. nov., sp. nov., a new rosette-forming bacterium isolated from a freshwater crater lake (Lake St. Ana, Romania).</title>
        <authorList>
            <person name="Felfoldi T."/>
            <person name="Marton Z."/>
            <person name="Szabo A."/>
            <person name="Mentes A."/>
            <person name="Boka K."/>
            <person name="Marialigeti K."/>
            <person name="Mathe I."/>
            <person name="Koncz M."/>
            <person name="Schumann P."/>
            <person name="Toth E."/>
        </authorList>
    </citation>
    <scope>NUCLEOTIDE SEQUENCE [LARGE SCALE GENOMIC DNA]</scope>
    <source>
        <strain evidence="11 12">SA-279</strain>
    </source>
</reference>
<dbReference type="Pfam" id="PF02706">
    <property type="entry name" value="Wzz"/>
    <property type="match status" value="1"/>
</dbReference>
<comment type="caution">
    <text evidence="11">The sequence shown here is derived from an EMBL/GenBank/DDBJ whole genome shotgun (WGS) entry which is preliminary data.</text>
</comment>
<feature type="compositionally biased region" description="Low complexity" evidence="7">
    <location>
        <begin position="541"/>
        <end position="551"/>
    </location>
</feature>
<comment type="subcellular location">
    <subcellularLocation>
        <location evidence="1">Cell membrane</location>
        <topology evidence="1">Multi-pass membrane protein</topology>
    </subcellularLocation>
</comment>
<evidence type="ECO:0000256" key="1">
    <source>
        <dbReference type="ARBA" id="ARBA00004651"/>
    </source>
</evidence>
<keyword evidence="5 8" id="KW-0472">Membrane</keyword>
<feature type="coiled-coil region" evidence="6">
    <location>
        <begin position="206"/>
        <end position="309"/>
    </location>
</feature>
<sequence length="559" mass="59354">MSDRSVRGHPTRSAAGHADDDGVDLATVLTILRRQWFVILAILALFLGAAAAYAVLTPKTWRTSTRVLLDPREKQIVGIDLSKAPNSTELGWVETRLELVKAFGTLAVVVEREGLLDDPEVTGTAPAADLAATEDPRVANAVRNLSEMVVVERPKENNLIDITVTARSPEKAARLSRAVARAFVDGLAQSKVDQIQQANGLLARQVDAMRAKMLEAETKVEEYKRANGIAVTRGSLVDEETLRQSNENLNNARTKTQEAKERWEHLRQVLRSGDLQTQSQTDGVGSTVLSRLKIDAAAAQRRRTEVEQQFGPKHPRVAAAISDIERTRGLIQEELKSLVATAEIDYQIARANEDNVRRNFDRAQTRLSDTGQASVALQDLVNEAAARRELYKSFVSRMEETNLQKNTQVSDATIVSPAQVPLRPFSPRVTLALALALVAGLGCGISVALYRGRGMVAAAHAAHARPHGPPPGYAPLGPPYQVPVAAPAAVAEPVPAAAPVAPVSTPPAATPPGAPPAVAAPMLAAAAVTPAPIPAPPAAPPAAVASVTPAPISAPPVAD</sequence>
<dbReference type="PANTHER" id="PTHR32309:SF13">
    <property type="entry name" value="FERRIC ENTEROBACTIN TRANSPORT PROTEIN FEPE"/>
    <property type="match status" value="1"/>
</dbReference>
<dbReference type="Pfam" id="PF13807">
    <property type="entry name" value="GNVR"/>
    <property type="match status" value="1"/>
</dbReference>
<dbReference type="Proteomes" id="UP000292781">
    <property type="component" value="Unassembled WGS sequence"/>
</dbReference>
<protein>
    <recommendedName>
        <fullName evidence="13">Polysaccharide chain length determinant N-terminal domain-containing protein</fullName>
    </recommendedName>
</protein>
<dbReference type="GO" id="GO:0004713">
    <property type="term" value="F:protein tyrosine kinase activity"/>
    <property type="evidence" value="ECO:0007669"/>
    <property type="project" value="TreeGrafter"/>
</dbReference>
<feature type="region of interest" description="Disordered" evidence="7">
    <location>
        <begin position="537"/>
        <end position="559"/>
    </location>
</feature>
<dbReference type="InterPro" id="IPR050445">
    <property type="entry name" value="Bact_polysacc_biosynth/exp"/>
</dbReference>
<dbReference type="GO" id="GO:0005886">
    <property type="term" value="C:plasma membrane"/>
    <property type="evidence" value="ECO:0007669"/>
    <property type="project" value="UniProtKB-SubCell"/>
</dbReference>
<dbReference type="EMBL" id="SJFN01000033">
    <property type="protein sequence ID" value="TBW34531.1"/>
    <property type="molecule type" value="Genomic_DNA"/>
</dbReference>
<feature type="domain" description="Tyrosine-protein kinase G-rich" evidence="10">
    <location>
        <begin position="380"/>
        <end position="451"/>
    </location>
</feature>